<proteinExistence type="predicted"/>
<comment type="caution">
    <text evidence="1">The sequence shown here is derived from an EMBL/GenBank/DDBJ whole genome shotgun (WGS) entry which is preliminary data.</text>
</comment>
<organism evidence="1 2">
    <name type="scientific">Streptomyces lanatus</name>
    <dbReference type="NCBI Taxonomy" id="66900"/>
    <lineage>
        <taxon>Bacteria</taxon>
        <taxon>Bacillati</taxon>
        <taxon>Actinomycetota</taxon>
        <taxon>Actinomycetes</taxon>
        <taxon>Kitasatosporales</taxon>
        <taxon>Streptomycetaceae</taxon>
        <taxon>Streptomyces</taxon>
    </lineage>
</organism>
<gene>
    <name evidence="1" type="ORF">ABT384_15235</name>
</gene>
<evidence type="ECO:0000313" key="2">
    <source>
        <dbReference type="Proteomes" id="UP001486207"/>
    </source>
</evidence>
<accession>A0ABV1XRA9</accession>
<keyword evidence="2" id="KW-1185">Reference proteome</keyword>
<dbReference type="RefSeq" id="WP_190071117.1">
    <property type="nucleotide sequence ID" value="NZ_BNBM01000006.1"/>
</dbReference>
<reference evidence="1 2" key="1">
    <citation type="submission" date="2024-06" db="EMBL/GenBank/DDBJ databases">
        <title>The Natural Products Discovery Center: Release of the First 8490 Sequenced Strains for Exploring Actinobacteria Biosynthetic Diversity.</title>
        <authorList>
            <person name="Kalkreuter E."/>
            <person name="Kautsar S.A."/>
            <person name="Yang D."/>
            <person name="Bader C.D."/>
            <person name="Teijaro C.N."/>
            <person name="Fluegel L."/>
            <person name="Davis C.M."/>
            <person name="Simpson J.R."/>
            <person name="Lauterbach L."/>
            <person name="Steele A.D."/>
            <person name="Gui C."/>
            <person name="Meng S."/>
            <person name="Li G."/>
            <person name="Viehrig K."/>
            <person name="Ye F."/>
            <person name="Su P."/>
            <person name="Kiefer A.F."/>
            <person name="Nichols A."/>
            <person name="Cepeda A.J."/>
            <person name="Yan W."/>
            <person name="Fan B."/>
            <person name="Jiang Y."/>
            <person name="Adhikari A."/>
            <person name="Zheng C.-J."/>
            <person name="Schuster L."/>
            <person name="Cowan T.M."/>
            <person name="Smanski M.J."/>
            <person name="Chevrette M.G."/>
            <person name="De Carvalho L.P.S."/>
            <person name="Shen B."/>
        </authorList>
    </citation>
    <scope>NUCLEOTIDE SEQUENCE [LARGE SCALE GENOMIC DNA]</scope>
    <source>
        <strain evidence="1 2">NPDC000155</strain>
    </source>
</reference>
<name>A0ABV1XRA9_9ACTN</name>
<dbReference type="EMBL" id="JBEPFB010000006">
    <property type="protein sequence ID" value="MER7373990.1"/>
    <property type="molecule type" value="Genomic_DNA"/>
</dbReference>
<dbReference type="Proteomes" id="UP001486207">
    <property type="component" value="Unassembled WGS sequence"/>
</dbReference>
<protein>
    <submittedName>
        <fullName evidence="1">Uncharacterized protein</fullName>
    </submittedName>
</protein>
<evidence type="ECO:0000313" key="1">
    <source>
        <dbReference type="EMBL" id="MER7373990.1"/>
    </source>
</evidence>
<sequence>MHHRTEEPTMSLARVILTSGRSLDLAALRFSSTYGNGDGGMLDGYPCKSVNDLRISSLVRAAEGDHPSVPVHLVPPPREYPHLYAGACGPVEVLPAVACVGAFRSTALGHDHNHDPVLRRSALTIVWFQPTTRVPRGCDAEDALREVDWEGLARDLEVRGPW</sequence>